<protein>
    <submittedName>
        <fullName evidence="2">Restriction endonuclease</fullName>
    </submittedName>
</protein>
<dbReference type="Proteomes" id="UP000664109">
    <property type="component" value="Unassembled WGS sequence"/>
</dbReference>
<keyword evidence="2" id="KW-0255">Endonuclease</keyword>
<dbReference type="GO" id="GO:0004519">
    <property type="term" value="F:endonuclease activity"/>
    <property type="evidence" value="ECO:0007669"/>
    <property type="project" value="UniProtKB-KW"/>
</dbReference>
<reference evidence="2 3" key="1">
    <citation type="journal article" date="2016" name="Arch. Microbiol.">
        <title>Streptomyces zhihengii sp. nov., isolated from rhizospheric soil of Psammosilene tunicoides.</title>
        <authorList>
            <person name="Huang M.J."/>
            <person name="Fei J.J."/>
            <person name="Salam N."/>
            <person name="Kim C.J."/>
            <person name="Hozzein W.N."/>
            <person name="Xiao M."/>
            <person name="Huang H.Q."/>
            <person name="Li W.J."/>
        </authorList>
    </citation>
    <scope>NUCLEOTIDE SEQUENCE [LARGE SCALE GENOMIC DNA]</scope>
    <source>
        <strain evidence="2 3">YIM T102</strain>
    </source>
</reference>
<keyword evidence="2" id="KW-0614">Plasmid</keyword>
<gene>
    <name evidence="2" type="ORF">JE024_40415</name>
</gene>
<dbReference type="RefSeq" id="WP_205378926.1">
    <property type="nucleotide sequence ID" value="NZ_JAFEJA010000003.1"/>
</dbReference>
<comment type="caution">
    <text evidence="2">The sequence shown here is derived from an EMBL/GenBank/DDBJ whole genome shotgun (WGS) entry which is preliminary data.</text>
</comment>
<dbReference type="InterPro" id="IPR007560">
    <property type="entry name" value="Restrct_endonuc_IV_Mrr"/>
</dbReference>
<keyword evidence="2" id="KW-0540">Nuclease</keyword>
<proteinExistence type="predicted"/>
<accession>A0ABS2V4Y9</accession>
<name>A0ABS2V4Y9_9ACTN</name>
<evidence type="ECO:0000313" key="2">
    <source>
        <dbReference type="EMBL" id="MBM9624788.1"/>
    </source>
</evidence>
<feature type="domain" description="Restriction endonuclease type IV Mrr" evidence="1">
    <location>
        <begin position="245"/>
        <end position="375"/>
    </location>
</feature>
<dbReference type="Gene3D" id="3.40.1350.10">
    <property type="match status" value="1"/>
</dbReference>
<organism evidence="2 3">
    <name type="scientific">Streptomyces zhihengii</name>
    <dbReference type="NCBI Taxonomy" id="1818004"/>
    <lineage>
        <taxon>Bacteria</taxon>
        <taxon>Bacillati</taxon>
        <taxon>Actinomycetota</taxon>
        <taxon>Actinomycetes</taxon>
        <taxon>Kitasatosporales</taxon>
        <taxon>Streptomycetaceae</taxon>
        <taxon>Streptomyces</taxon>
    </lineage>
</organism>
<geneLocation type="plasmid" evidence="2">
    <name>unnamed1</name>
</geneLocation>
<evidence type="ECO:0000259" key="1">
    <source>
        <dbReference type="Pfam" id="PF04471"/>
    </source>
</evidence>
<keyword evidence="2" id="KW-0378">Hydrolase</keyword>
<dbReference type="Pfam" id="PF04471">
    <property type="entry name" value="Mrr_cat"/>
    <property type="match status" value="1"/>
</dbReference>
<dbReference type="InterPro" id="IPR011856">
    <property type="entry name" value="tRNA_endonuc-like_dom_sf"/>
</dbReference>
<keyword evidence="3" id="KW-1185">Reference proteome</keyword>
<dbReference type="EMBL" id="JAFEJA010000003">
    <property type="protein sequence ID" value="MBM9624788.1"/>
    <property type="molecule type" value="Genomic_DNA"/>
</dbReference>
<evidence type="ECO:0000313" key="3">
    <source>
        <dbReference type="Proteomes" id="UP000664109"/>
    </source>
</evidence>
<sequence>MDLEELLRAMDRTAANLSKLEGVWERAKPYIPTGPQHGSHPAYDDLARAWTDLLPGLPPVDGWTITEQLPDIAAMGQAYLDYFEVSEQPHAVQAAGEKPEADLAAYRYRLDRARRRAARGRLEQLVATVDTALPLAVKGVAEDSLDHLVNAHTEQVETAVGEIARLLGDAADTIGRWWDLHRHLRFSQGHDWRDIVVLDWPTVRADILSHALGDSDPLPVPDMDLGQAASGHLTGPATLALPWERLDDDGFERLLYDLLRSIPEHENVQWLMQTRAPDRGRDLSLDRVLRDGSGGVRTERVIVQAKHWRSRSVNAAAVSETATAGKLWSPPLVRGIVVATSGRFTADAVSWAERHNAEGAVPYIDLWPDSRLETLLAQKPHIAAAHGLR</sequence>